<organism evidence="2">
    <name type="scientific">Rhizophora mucronata</name>
    <name type="common">Asiatic mangrove</name>
    <dbReference type="NCBI Taxonomy" id="61149"/>
    <lineage>
        <taxon>Eukaryota</taxon>
        <taxon>Viridiplantae</taxon>
        <taxon>Streptophyta</taxon>
        <taxon>Embryophyta</taxon>
        <taxon>Tracheophyta</taxon>
        <taxon>Spermatophyta</taxon>
        <taxon>Magnoliopsida</taxon>
        <taxon>eudicotyledons</taxon>
        <taxon>Gunneridae</taxon>
        <taxon>Pentapetalae</taxon>
        <taxon>rosids</taxon>
        <taxon>fabids</taxon>
        <taxon>Malpighiales</taxon>
        <taxon>Rhizophoraceae</taxon>
        <taxon>Rhizophora</taxon>
    </lineage>
</organism>
<feature type="compositionally biased region" description="Basic residues" evidence="1">
    <location>
        <begin position="68"/>
        <end position="80"/>
    </location>
</feature>
<name>A0A2P2P1L7_RHIMU</name>
<accession>A0A2P2P1L7</accession>
<dbReference type="EMBL" id="GGEC01068212">
    <property type="protein sequence ID" value="MBX48696.1"/>
    <property type="molecule type" value="Transcribed_RNA"/>
</dbReference>
<evidence type="ECO:0000256" key="1">
    <source>
        <dbReference type="SAM" id="MobiDB-lite"/>
    </source>
</evidence>
<reference evidence="2" key="1">
    <citation type="submission" date="2018-02" db="EMBL/GenBank/DDBJ databases">
        <title>Rhizophora mucronata_Transcriptome.</title>
        <authorList>
            <person name="Meera S.P."/>
            <person name="Sreeshan A."/>
            <person name="Augustine A."/>
        </authorList>
    </citation>
    <scope>NUCLEOTIDE SEQUENCE</scope>
    <source>
        <tissue evidence="2">Leaf</tissue>
    </source>
</reference>
<proteinExistence type="predicted"/>
<evidence type="ECO:0000313" key="2">
    <source>
        <dbReference type="EMBL" id="MBX48696.1"/>
    </source>
</evidence>
<feature type="region of interest" description="Disordered" evidence="1">
    <location>
        <begin position="61"/>
        <end position="80"/>
    </location>
</feature>
<dbReference type="AlphaFoldDB" id="A0A2P2P1L7"/>
<sequence length="80" mass="9360">MFCITRNSNDYDNSEFCNLNILLQAYKLFDSFYEHCNLLNCFSKPCLMILTIICKELNGKKVETDRRKASKSKAKKPRSI</sequence>
<protein>
    <submittedName>
        <fullName evidence="2">Uncharacterized protein</fullName>
    </submittedName>
</protein>